<evidence type="ECO:0000256" key="4">
    <source>
        <dbReference type="ARBA" id="ARBA00022692"/>
    </source>
</evidence>
<feature type="transmembrane region" description="Helical" evidence="7">
    <location>
        <begin position="356"/>
        <end position="377"/>
    </location>
</feature>
<keyword evidence="3" id="KW-1003">Cell membrane</keyword>
<keyword evidence="8" id="KW-0732">Signal</keyword>
<dbReference type="Gene3D" id="3.30.70.100">
    <property type="match status" value="1"/>
</dbReference>
<feature type="chain" id="PRO_5008068672" description="Mechanosensitive ion channel protein MscS" evidence="8">
    <location>
        <begin position="34"/>
        <end position="591"/>
    </location>
</feature>
<dbReference type="InterPro" id="IPR023408">
    <property type="entry name" value="MscS_beta-dom_sf"/>
</dbReference>
<dbReference type="InterPro" id="IPR049278">
    <property type="entry name" value="MS_channel_C"/>
</dbReference>
<keyword evidence="12" id="KW-1185">Reference proteome</keyword>
<comment type="similarity">
    <text evidence="2">Belongs to the MscS (TC 1.A.23) family.</text>
</comment>
<dbReference type="InterPro" id="IPR006685">
    <property type="entry name" value="MscS_channel_2nd"/>
</dbReference>
<organism evidence="11 12">
    <name type="scientific">Methylomonas lenta</name>
    <dbReference type="NCBI Taxonomy" id="980561"/>
    <lineage>
        <taxon>Bacteria</taxon>
        <taxon>Pseudomonadati</taxon>
        <taxon>Pseudomonadota</taxon>
        <taxon>Gammaproteobacteria</taxon>
        <taxon>Methylococcales</taxon>
        <taxon>Methylococcaceae</taxon>
        <taxon>Methylomonas</taxon>
    </lineage>
</organism>
<dbReference type="RefSeq" id="WP_066985901.1">
    <property type="nucleotide sequence ID" value="NZ_LUUI01000142.1"/>
</dbReference>
<dbReference type="Proteomes" id="UP000078476">
    <property type="component" value="Unassembled WGS sequence"/>
</dbReference>
<sequence length="591" mass="66514">MTHKPNRLLFLPQPLFLAACLILWAFCLSPADAVDELPLKPVDTSSPRATLQGFLEQMNQSYSSGIGMLNAYLAESQPYLTPEEIAVLKDGLRYQKSAQRVLDLSEMPSDLSEESARRLAVQLKEVLDRLDLPAIESIPDEQAMAKSEFKRWVIPNTEIRIQRVEQGPRAGEYLFTPETLNRLPEFYANIKDLPYKPGASVGFFDFANYSPAGVALALHKIVPTRWLIDSPRYQNRFLLLDQPTWRWLGILLVMGCGLIFIKLCFRLRRYWKERSRFSKQWVNLLRPASLMLVTALTALILSKILRISGIVYAVAIPGLWVLFYFAWTWLVWAAGSAIASSMMARERIRIGSVDGQLILMVVRLLTFIAAVAILVSGADHLGLPAYSLLAGFGVGGLAVALAAQQTLANLLGSLIIMIEKPLAIGDYIKIKDAEGTVEKVGFRSTRIRTLYNSVVTIPSSQLINSSIDNMELRQYRQLKTTLSITYDTPVEKIEGFVMAIKQQLESYPFIRKDNIQVFFYEFGPASLDILLNFFIKAADRNAELIFRQQILLNILRLAEDSDVQFAFPTQTLHIKSLPEETASQPVSQQSN</sequence>
<dbReference type="InterPro" id="IPR011066">
    <property type="entry name" value="MscS_channel_C_sf"/>
</dbReference>
<dbReference type="InterPro" id="IPR010920">
    <property type="entry name" value="LSM_dom_sf"/>
</dbReference>
<dbReference type="Pfam" id="PF00924">
    <property type="entry name" value="MS_channel_2nd"/>
    <property type="match status" value="1"/>
</dbReference>
<evidence type="ECO:0000259" key="10">
    <source>
        <dbReference type="Pfam" id="PF21082"/>
    </source>
</evidence>
<dbReference type="SUPFAM" id="SSF82861">
    <property type="entry name" value="Mechanosensitive channel protein MscS (YggB), transmembrane region"/>
    <property type="match status" value="1"/>
</dbReference>
<feature type="transmembrane region" description="Helical" evidence="7">
    <location>
        <begin position="245"/>
        <end position="265"/>
    </location>
</feature>
<dbReference type="OrthoDB" id="9775207at2"/>
<accession>A0A177N1F3</accession>
<feature type="transmembrane region" description="Helical" evidence="7">
    <location>
        <begin position="383"/>
        <end position="403"/>
    </location>
</feature>
<dbReference type="PANTHER" id="PTHR30566">
    <property type="entry name" value="YNAI-RELATED MECHANOSENSITIVE ION CHANNEL"/>
    <property type="match status" value="1"/>
</dbReference>
<dbReference type="PANTHER" id="PTHR30566:SF5">
    <property type="entry name" value="MECHANOSENSITIVE ION CHANNEL PROTEIN 1, MITOCHONDRIAL-RELATED"/>
    <property type="match status" value="1"/>
</dbReference>
<feature type="transmembrane region" description="Helical" evidence="7">
    <location>
        <begin position="285"/>
        <end position="304"/>
    </location>
</feature>
<evidence type="ECO:0000256" key="2">
    <source>
        <dbReference type="ARBA" id="ARBA00008017"/>
    </source>
</evidence>
<evidence type="ECO:0000256" key="5">
    <source>
        <dbReference type="ARBA" id="ARBA00022989"/>
    </source>
</evidence>
<dbReference type="GO" id="GO:0005886">
    <property type="term" value="C:plasma membrane"/>
    <property type="evidence" value="ECO:0007669"/>
    <property type="project" value="UniProtKB-SubCell"/>
</dbReference>
<protein>
    <recommendedName>
        <fullName evidence="13">Mechanosensitive ion channel protein MscS</fullName>
    </recommendedName>
</protein>
<feature type="domain" description="Mechanosensitive ion channel MscS C-terminal" evidence="10">
    <location>
        <begin position="479"/>
        <end position="563"/>
    </location>
</feature>
<gene>
    <name evidence="11" type="ORF">A1359_14600</name>
</gene>
<comment type="subcellular location">
    <subcellularLocation>
        <location evidence="1">Cell membrane</location>
        <topology evidence="1">Multi-pass membrane protein</topology>
    </subcellularLocation>
</comment>
<dbReference type="SUPFAM" id="SSF50182">
    <property type="entry name" value="Sm-like ribonucleoproteins"/>
    <property type="match status" value="1"/>
</dbReference>
<comment type="caution">
    <text evidence="11">The sequence shown here is derived from an EMBL/GenBank/DDBJ whole genome shotgun (WGS) entry which is preliminary data.</text>
</comment>
<proteinExistence type="inferred from homology"/>
<keyword evidence="5 7" id="KW-1133">Transmembrane helix</keyword>
<dbReference type="EMBL" id="LUUI01000142">
    <property type="protein sequence ID" value="OAI11373.1"/>
    <property type="molecule type" value="Genomic_DNA"/>
</dbReference>
<evidence type="ECO:0000313" key="12">
    <source>
        <dbReference type="Proteomes" id="UP000078476"/>
    </source>
</evidence>
<dbReference type="SUPFAM" id="SSF82689">
    <property type="entry name" value="Mechanosensitive channel protein MscS (YggB), C-terminal domain"/>
    <property type="match status" value="1"/>
</dbReference>
<evidence type="ECO:0000256" key="1">
    <source>
        <dbReference type="ARBA" id="ARBA00004651"/>
    </source>
</evidence>
<feature type="transmembrane region" description="Helical" evidence="7">
    <location>
        <begin position="310"/>
        <end position="335"/>
    </location>
</feature>
<dbReference type="Gene3D" id="2.30.30.60">
    <property type="match status" value="1"/>
</dbReference>
<evidence type="ECO:0000313" key="11">
    <source>
        <dbReference type="EMBL" id="OAI11373.1"/>
    </source>
</evidence>
<dbReference type="PROSITE" id="PS51257">
    <property type="entry name" value="PROKAR_LIPOPROTEIN"/>
    <property type="match status" value="1"/>
</dbReference>
<evidence type="ECO:0000256" key="3">
    <source>
        <dbReference type="ARBA" id="ARBA00022475"/>
    </source>
</evidence>
<evidence type="ECO:0000259" key="9">
    <source>
        <dbReference type="Pfam" id="PF00924"/>
    </source>
</evidence>
<dbReference type="Gene3D" id="1.10.287.1260">
    <property type="match status" value="1"/>
</dbReference>
<feature type="domain" description="Mechanosensitive ion channel MscS" evidence="9">
    <location>
        <begin position="406"/>
        <end position="470"/>
    </location>
</feature>
<dbReference type="Pfam" id="PF21082">
    <property type="entry name" value="MS_channel_3rd"/>
    <property type="match status" value="1"/>
</dbReference>
<keyword evidence="6 7" id="KW-0472">Membrane</keyword>
<dbReference type="AlphaFoldDB" id="A0A177N1F3"/>
<evidence type="ECO:0008006" key="13">
    <source>
        <dbReference type="Google" id="ProtNLM"/>
    </source>
</evidence>
<keyword evidence="4 7" id="KW-0812">Transmembrane</keyword>
<name>A0A177N1F3_9GAMM</name>
<dbReference type="GO" id="GO:0008381">
    <property type="term" value="F:mechanosensitive monoatomic ion channel activity"/>
    <property type="evidence" value="ECO:0007669"/>
    <property type="project" value="UniProtKB-ARBA"/>
</dbReference>
<dbReference type="STRING" id="980561.A1359_14600"/>
<reference evidence="11 12" key="1">
    <citation type="submission" date="2016-03" db="EMBL/GenBank/DDBJ databases">
        <authorList>
            <person name="Ploux O."/>
        </authorList>
    </citation>
    <scope>NUCLEOTIDE SEQUENCE [LARGE SCALE GENOMIC DNA]</scope>
    <source>
        <strain evidence="11 12">R-45370</strain>
    </source>
</reference>
<evidence type="ECO:0000256" key="8">
    <source>
        <dbReference type="SAM" id="SignalP"/>
    </source>
</evidence>
<feature type="signal peptide" evidence="8">
    <location>
        <begin position="1"/>
        <end position="33"/>
    </location>
</feature>
<evidence type="ECO:0000256" key="6">
    <source>
        <dbReference type="ARBA" id="ARBA00023136"/>
    </source>
</evidence>
<dbReference type="InterPro" id="IPR011014">
    <property type="entry name" value="MscS_channel_TM-2"/>
</dbReference>
<evidence type="ECO:0000256" key="7">
    <source>
        <dbReference type="SAM" id="Phobius"/>
    </source>
</evidence>